<accession>A0A1R4H3H1</accession>
<reference evidence="2" key="1">
    <citation type="submission" date="2017-02" db="EMBL/GenBank/DDBJ databases">
        <authorList>
            <person name="Daims H."/>
        </authorList>
    </citation>
    <scope>NUCLEOTIDE SEQUENCE [LARGE SCALE GENOMIC DNA]</scope>
</reference>
<name>A0A1R4H3H1_9GAMM</name>
<sequence length="31" mass="3433">MAQTIHAHPTFSETLHEAALALKNRALHLPL</sequence>
<protein>
    <recommendedName>
        <fullName evidence="3">Dihydrolipoyl dehydrogenase</fullName>
    </recommendedName>
</protein>
<evidence type="ECO:0008006" key="3">
    <source>
        <dbReference type="Google" id="ProtNLM"/>
    </source>
</evidence>
<evidence type="ECO:0000313" key="1">
    <source>
        <dbReference type="EMBL" id="SJM90774.1"/>
    </source>
</evidence>
<dbReference type="EMBL" id="FUKJ01000094">
    <property type="protein sequence ID" value="SJM90774.1"/>
    <property type="molecule type" value="Genomic_DNA"/>
</dbReference>
<evidence type="ECO:0000313" key="2">
    <source>
        <dbReference type="Proteomes" id="UP000195442"/>
    </source>
</evidence>
<dbReference type="AlphaFoldDB" id="A0A1R4H3H1"/>
<proteinExistence type="predicted"/>
<dbReference type="InterPro" id="IPR016156">
    <property type="entry name" value="FAD/NAD-linked_Rdtase_dimer_sf"/>
</dbReference>
<gene>
    <name evidence="1" type="ORF">CRENPOLYSF2_1830006</name>
</gene>
<organism evidence="1 2">
    <name type="scientific">Crenothrix polyspora</name>
    <dbReference type="NCBI Taxonomy" id="360316"/>
    <lineage>
        <taxon>Bacteria</taxon>
        <taxon>Pseudomonadati</taxon>
        <taxon>Pseudomonadota</taxon>
        <taxon>Gammaproteobacteria</taxon>
        <taxon>Methylococcales</taxon>
        <taxon>Crenotrichaceae</taxon>
        <taxon>Crenothrix</taxon>
    </lineage>
</organism>
<dbReference type="Gene3D" id="3.30.390.30">
    <property type="match status" value="1"/>
</dbReference>
<dbReference type="Proteomes" id="UP000195442">
    <property type="component" value="Unassembled WGS sequence"/>
</dbReference>
<keyword evidence="2" id="KW-1185">Reference proteome</keyword>
<dbReference type="SUPFAM" id="SSF55424">
    <property type="entry name" value="FAD/NAD-linked reductases, dimerisation (C-terminal) domain"/>
    <property type="match status" value="1"/>
</dbReference>